<evidence type="ECO:0000256" key="2">
    <source>
        <dbReference type="ARBA" id="ARBA00010792"/>
    </source>
</evidence>
<evidence type="ECO:0000256" key="1">
    <source>
        <dbReference type="ARBA" id="ARBA00004651"/>
    </source>
</evidence>
<evidence type="ECO:0000256" key="4">
    <source>
        <dbReference type="ARBA" id="ARBA00022692"/>
    </source>
</evidence>
<evidence type="ECO:0000256" key="7">
    <source>
        <dbReference type="RuleBase" id="RU367016"/>
    </source>
</evidence>
<feature type="domain" description="VTT" evidence="8">
    <location>
        <begin position="42"/>
        <end position="169"/>
    </location>
</feature>
<evidence type="ECO:0000313" key="10">
    <source>
        <dbReference type="EMBL" id="MBK7272183.1"/>
    </source>
</evidence>
<dbReference type="PANTHER" id="PTHR30353">
    <property type="entry name" value="INNER MEMBRANE PROTEIN DEDA-RELATED"/>
    <property type="match status" value="1"/>
</dbReference>
<proteinExistence type="inferred from homology"/>
<dbReference type="EMBL" id="JADIXZ010000004">
    <property type="protein sequence ID" value="MBK6301476.1"/>
    <property type="molecule type" value="Genomic_DNA"/>
</dbReference>
<evidence type="ECO:0000313" key="11">
    <source>
        <dbReference type="Proteomes" id="UP000718281"/>
    </source>
</evidence>
<accession>A0A935IL95</accession>
<keyword evidence="6 7" id="KW-0472">Membrane</keyword>
<dbReference type="GO" id="GO:0005886">
    <property type="term" value="C:plasma membrane"/>
    <property type="evidence" value="ECO:0007669"/>
    <property type="project" value="UniProtKB-SubCell"/>
</dbReference>
<evidence type="ECO:0000313" key="12">
    <source>
        <dbReference type="Proteomes" id="UP000726105"/>
    </source>
</evidence>
<comment type="similarity">
    <text evidence="2 7">Belongs to the DedA family.</text>
</comment>
<keyword evidence="4 7" id="KW-0812">Transmembrane</keyword>
<dbReference type="PANTHER" id="PTHR30353:SF0">
    <property type="entry name" value="TRANSMEMBRANE PROTEIN"/>
    <property type="match status" value="1"/>
</dbReference>
<dbReference type="Pfam" id="PF09335">
    <property type="entry name" value="VTT_dom"/>
    <property type="match status" value="1"/>
</dbReference>
<protein>
    <submittedName>
        <fullName evidence="10">VTT domain-containing protein</fullName>
    </submittedName>
</protein>
<feature type="transmembrane region" description="Helical" evidence="7">
    <location>
        <begin position="22"/>
        <end position="55"/>
    </location>
</feature>
<feature type="transmembrane region" description="Helical" evidence="7">
    <location>
        <begin position="149"/>
        <end position="172"/>
    </location>
</feature>
<evidence type="ECO:0000259" key="8">
    <source>
        <dbReference type="Pfam" id="PF09335"/>
    </source>
</evidence>
<dbReference type="AlphaFoldDB" id="A0A935IL95"/>
<name>A0A935IL95_9MICO</name>
<sequence length="212" mass="23219">MPPALGPDWLDPNYLFETYGSGFFWLSLGIVFVECGLFFPFLPGDSLLFAIGLFISGGKPHLPSLAIALPTLTVVAFLGNVCGYEIGRAMGPALYKRTGRILKQEYFDKTHAFFEKHGTKALVIGRFVPIVRTFITLVAGVSAMNRRTFFVWSAVGAVLWVLSITLAGYFLGAAFPAIGKNLEIAVIAIIGVSLLPMVFEWWRHRRAAASAD</sequence>
<dbReference type="Proteomes" id="UP000726105">
    <property type="component" value="Unassembled WGS sequence"/>
</dbReference>
<dbReference type="InterPro" id="IPR032816">
    <property type="entry name" value="VTT_dom"/>
</dbReference>
<evidence type="ECO:0000313" key="9">
    <source>
        <dbReference type="EMBL" id="MBK6301476.1"/>
    </source>
</evidence>
<evidence type="ECO:0000256" key="6">
    <source>
        <dbReference type="ARBA" id="ARBA00023136"/>
    </source>
</evidence>
<dbReference type="EMBL" id="JADJIB010000001">
    <property type="protein sequence ID" value="MBK7272183.1"/>
    <property type="molecule type" value="Genomic_DNA"/>
</dbReference>
<reference evidence="11 12" key="1">
    <citation type="submission" date="2020-10" db="EMBL/GenBank/DDBJ databases">
        <title>Connecting structure to function with the recovery of over 1000 high-quality activated sludge metagenome-assembled genomes encoding full-length rRNA genes using long-read sequencing.</title>
        <authorList>
            <person name="Singleton C.M."/>
            <person name="Petriglieri F."/>
            <person name="Kristensen J.M."/>
            <person name="Kirkegaard R.H."/>
            <person name="Michaelsen T.Y."/>
            <person name="Andersen M.H."/>
            <person name="Karst S.M."/>
            <person name="Dueholm M.S."/>
            <person name="Nielsen P.H."/>
            <person name="Albertsen M."/>
        </authorList>
    </citation>
    <scope>NUCLEOTIDE SEQUENCE [LARGE SCALE GENOMIC DNA]</scope>
    <source>
        <strain evidence="9">AalE_18-Q3-R2-46_BAT3C.188</strain>
        <strain evidence="10">Ega_18-Q3-R5-49_MAXAC.001</strain>
    </source>
</reference>
<keyword evidence="3 7" id="KW-1003">Cell membrane</keyword>
<dbReference type="InterPro" id="IPR032818">
    <property type="entry name" value="DedA-like"/>
</dbReference>
<evidence type="ECO:0000256" key="5">
    <source>
        <dbReference type="ARBA" id="ARBA00022989"/>
    </source>
</evidence>
<gene>
    <name evidence="9" type="ORF">IPF40_10685</name>
    <name evidence="10" type="ORF">IPI13_03155</name>
</gene>
<feature type="transmembrane region" description="Helical" evidence="7">
    <location>
        <begin position="67"/>
        <end position="87"/>
    </location>
</feature>
<keyword evidence="5 7" id="KW-1133">Transmembrane helix</keyword>
<evidence type="ECO:0000256" key="3">
    <source>
        <dbReference type="ARBA" id="ARBA00022475"/>
    </source>
</evidence>
<comment type="subcellular location">
    <subcellularLocation>
        <location evidence="1 7">Cell membrane</location>
        <topology evidence="1 7">Multi-pass membrane protein</topology>
    </subcellularLocation>
</comment>
<comment type="caution">
    <text evidence="10">The sequence shown here is derived from an EMBL/GenBank/DDBJ whole genome shotgun (WGS) entry which is preliminary data.</text>
</comment>
<feature type="transmembrane region" description="Helical" evidence="7">
    <location>
        <begin position="184"/>
        <end position="202"/>
    </location>
</feature>
<dbReference type="Proteomes" id="UP000718281">
    <property type="component" value="Unassembled WGS sequence"/>
</dbReference>
<organism evidence="10 12">
    <name type="scientific">Candidatus Phosphoribacter hodrii</name>
    <dbReference type="NCBI Taxonomy" id="2953743"/>
    <lineage>
        <taxon>Bacteria</taxon>
        <taxon>Bacillati</taxon>
        <taxon>Actinomycetota</taxon>
        <taxon>Actinomycetes</taxon>
        <taxon>Micrococcales</taxon>
        <taxon>Dermatophilaceae</taxon>
        <taxon>Candidatus Phosphoribacter</taxon>
    </lineage>
</organism>